<evidence type="ECO:0000256" key="1">
    <source>
        <dbReference type="SAM" id="Coils"/>
    </source>
</evidence>
<comment type="caution">
    <text evidence="2">The sequence shown here is derived from an EMBL/GenBank/DDBJ whole genome shotgun (WGS) entry which is preliminary data.</text>
</comment>
<proteinExistence type="predicted"/>
<feature type="coiled-coil region" evidence="1">
    <location>
        <begin position="147"/>
        <end position="174"/>
    </location>
</feature>
<evidence type="ECO:0000313" key="2">
    <source>
        <dbReference type="EMBL" id="MCD7463471.1"/>
    </source>
</evidence>
<gene>
    <name evidence="2" type="ORF">HAX54_050633</name>
</gene>
<sequence length="207" mass="23062">MVFPSPSHSCLTTLWSKIDAQGWTQLFYDKNAVVAKDAIVDFFNNFSITRECITSRDKWPDFPPPLKPLDIVQKFSRNPSRTSESKESRDAASYLDLTLMELLDREMPINFPGLIVSYLSKGTHPAGGLGGTFDIASSLQSKDALDVKTLLLGNERLRMEIEQLKGQLTHNEETAATHHTNLLTLIQSLSPCAVRPFCSWSCLISSA</sequence>
<accession>A0ABS8SXE6</accession>
<reference evidence="2 3" key="1">
    <citation type="journal article" date="2021" name="BMC Genomics">
        <title>Datura genome reveals duplications of psychoactive alkaloid biosynthetic genes and high mutation rate following tissue culture.</title>
        <authorList>
            <person name="Rajewski A."/>
            <person name="Carter-House D."/>
            <person name="Stajich J."/>
            <person name="Litt A."/>
        </authorList>
    </citation>
    <scope>NUCLEOTIDE SEQUENCE [LARGE SCALE GENOMIC DNA]</scope>
    <source>
        <strain evidence="2">AR-01</strain>
    </source>
</reference>
<evidence type="ECO:0000313" key="3">
    <source>
        <dbReference type="Proteomes" id="UP000823775"/>
    </source>
</evidence>
<protein>
    <submittedName>
        <fullName evidence="2">Uncharacterized protein</fullName>
    </submittedName>
</protein>
<keyword evidence="3" id="KW-1185">Reference proteome</keyword>
<dbReference type="Proteomes" id="UP000823775">
    <property type="component" value="Unassembled WGS sequence"/>
</dbReference>
<organism evidence="2 3">
    <name type="scientific">Datura stramonium</name>
    <name type="common">Jimsonweed</name>
    <name type="synonym">Common thornapple</name>
    <dbReference type="NCBI Taxonomy" id="4076"/>
    <lineage>
        <taxon>Eukaryota</taxon>
        <taxon>Viridiplantae</taxon>
        <taxon>Streptophyta</taxon>
        <taxon>Embryophyta</taxon>
        <taxon>Tracheophyta</taxon>
        <taxon>Spermatophyta</taxon>
        <taxon>Magnoliopsida</taxon>
        <taxon>eudicotyledons</taxon>
        <taxon>Gunneridae</taxon>
        <taxon>Pentapetalae</taxon>
        <taxon>asterids</taxon>
        <taxon>lamiids</taxon>
        <taxon>Solanales</taxon>
        <taxon>Solanaceae</taxon>
        <taxon>Solanoideae</taxon>
        <taxon>Datureae</taxon>
        <taxon>Datura</taxon>
    </lineage>
</organism>
<dbReference type="EMBL" id="JACEIK010000889">
    <property type="protein sequence ID" value="MCD7463471.1"/>
    <property type="molecule type" value="Genomic_DNA"/>
</dbReference>
<keyword evidence="1" id="KW-0175">Coiled coil</keyword>
<name>A0ABS8SXE6_DATST</name>